<reference evidence="1" key="1">
    <citation type="submission" date="2020-10" db="EMBL/GenBank/DDBJ databases">
        <authorList>
            <person name="Gilroy R."/>
        </authorList>
    </citation>
    <scope>NUCLEOTIDE SEQUENCE</scope>
    <source>
        <strain evidence="1">CHK181-108</strain>
    </source>
</reference>
<comment type="caution">
    <text evidence="1">The sequence shown here is derived from an EMBL/GenBank/DDBJ whole genome shotgun (WGS) entry which is preliminary data.</text>
</comment>
<dbReference type="Proteomes" id="UP000824165">
    <property type="component" value="Unassembled WGS sequence"/>
</dbReference>
<gene>
    <name evidence="1" type="ORF">IAA60_07705</name>
</gene>
<protein>
    <submittedName>
        <fullName evidence="1">Uncharacterized protein</fullName>
    </submittedName>
</protein>
<evidence type="ECO:0000313" key="1">
    <source>
        <dbReference type="EMBL" id="HIT85771.1"/>
    </source>
</evidence>
<name>A0A9D1KR67_9FIRM</name>
<dbReference type="EMBL" id="DVLU01000076">
    <property type="protein sequence ID" value="HIT85771.1"/>
    <property type="molecule type" value="Genomic_DNA"/>
</dbReference>
<proteinExistence type="predicted"/>
<evidence type="ECO:0000313" key="2">
    <source>
        <dbReference type="Proteomes" id="UP000824165"/>
    </source>
</evidence>
<sequence>MKKYTYTKPTMSITNFSKENVITASSGTKDWLPSLKEYSVKAQVSFNDLVTFNN</sequence>
<accession>A0A9D1KR67</accession>
<reference evidence="1" key="2">
    <citation type="journal article" date="2021" name="PeerJ">
        <title>Extensive microbial diversity within the chicken gut microbiome revealed by metagenomics and culture.</title>
        <authorList>
            <person name="Gilroy R."/>
            <person name="Ravi A."/>
            <person name="Getino M."/>
            <person name="Pursley I."/>
            <person name="Horton D.L."/>
            <person name="Alikhan N.F."/>
            <person name="Baker D."/>
            <person name="Gharbi K."/>
            <person name="Hall N."/>
            <person name="Watson M."/>
            <person name="Adriaenssens E.M."/>
            <person name="Foster-Nyarko E."/>
            <person name="Jarju S."/>
            <person name="Secka A."/>
            <person name="Antonio M."/>
            <person name="Oren A."/>
            <person name="Chaudhuri R.R."/>
            <person name="La Ragione R."/>
            <person name="Hildebrand F."/>
            <person name="Pallen M.J."/>
        </authorList>
    </citation>
    <scope>NUCLEOTIDE SEQUENCE</scope>
    <source>
        <strain evidence="1">CHK181-108</strain>
    </source>
</reference>
<organism evidence="1 2">
    <name type="scientific">Candidatus Ornithomonoglobus intestinigallinarum</name>
    <dbReference type="NCBI Taxonomy" id="2840894"/>
    <lineage>
        <taxon>Bacteria</taxon>
        <taxon>Bacillati</taxon>
        <taxon>Bacillota</taxon>
        <taxon>Clostridia</taxon>
        <taxon>Candidatus Ornithomonoglobus</taxon>
    </lineage>
</organism>
<dbReference type="AlphaFoldDB" id="A0A9D1KR67"/>